<keyword evidence="1" id="KW-0732">Signal</keyword>
<dbReference type="RefSeq" id="WP_345486313.1">
    <property type="nucleotide sequence ID" value="NZ_BAAAWU010000001.1"/>
</dbReference>
<comment type="caution">
    <text evidence="2">The sequence shown here is derived from an EMBL/GenBank/DDBJ whole genome shotgun (WGS) entry which is preliminary data.</text>
</comment>
<name>A0ABV5QJA8_9ACTN</name>
<protein>
    <submittedName>
        <fullName evidence="2">Uncharacterized protein</fullName>
    </submittedName>
</protein>
<evidence type="ECO:0000313" key="2">
    <source>
        <dbReference type="EMBL" id="MFB9553577.1"/>
    </source>
</evidence>
<dbReference type="Proteomes" id="UP001589716">
    <property type="component" value="Unassembled WGS sequence"/>
</dbReference>
<evidence type="ECO:0000256" key="1">
    <source>
        <dbReference type="SAM" id="SignalP"/>
    </source>
</evidence>
<sequence>MTPALLTIACLLAVTLGYVAKCAASPFGTCRKCHGLGHALKTDRNGRPKRGKDCRRCQATGKRIRVGRWLYNRATATYRAGTR</sequence>
<evidence type="ECO:0000313" key="3">
    <source>
        <dbReference type="Proteomes" id="UP001589716"/>
    </source>
</evidence>
<keyword evidence="3" id="KW-1185">Reference proteome</keyword>
<feature type="chain" id="PRO_5046790582" evidence="1">
    <location>
        <begin position="21"/>
        <end position="83"/>
    </location>
</feature>
<proteinExistence type="predicted"/>
<reference evidence="2 3" key="1">
    <citation type="submission" date="2024-09" db="EMBL/GenBank/DDBJ databases">
        <authorList>
            <person name="Sun Q."/>
            <person name="Mori K."/>
        </authorList>
    </citation>
    <scope>NUCLEOTIDE SEQUENCE [LARGE SCALE GENOMIC DNA]</scope>
    <source>
        <strain evidence="2 3">JCM 4414</strain>
    </source>
</reference>
<accession>A0ABV5QJA8</accession>
<gene>
    <name evidence="2" type="ORF">ACFFTP_05115</name>
</gene>
<organism evidence="2 3">
    <name type="scientific">Streptomyces roseoviridis</name>
    <dbReference type="NCBI Taxonomy" id="67361"/>
    <lineage>
        <taxon>Bacteria</taxon>
        <taxon>Bacillati</taxon>
        <taxon>Actinomycetota</taxon>
        <taxon>Actinomycetes</taxon>
        <taxon>Kitasatosporales</taxon>
        <taxon>Streptomycetaceae</taxon>
        <taxon>Streptomyces</taxon>
    </lineage>
</organism>
<dbReference type="EMBL" id="JBHMCT010000005">
    <property type="protein sequence ID" value="MFB9553577.1"/>
    <property type="molecule type" value="Genomic_DNA"/>
</dbReference>
<feature type="signal peptide" evidence="1">
    <location>
        <begin position="1"/>
        <end position="20"/>
    </location>
</feature>